<dbReference type="Pfam" id="PF00912">
    <property type="entry name" value="Transgly"/>
    <property type="match status" value="1"/>
</dbReference>
<feature type="region of interest" description="Disordered" evidence="9">
    <location>
        <begin position="516"/>
        <end position="537"/>
    </location>
</feature>
<keyword evidence="10" id="KW-0812">Transmembrane</keyword>
<dbReference type="InterPro" id="IPR012338">
    <property type="entry name" value="Beta-lactam/transpept-like"/>
</dbReference>
<feature type="domain" description="Glycosyl transferase family 51" evidence="12">
    <location>
        <begin position="249"/>
        <end position="431"/>
    </location>
</feature>
<keyword evidence="1" id="KW-0121">Carboxypeptidase</keyword>
<evidence type="ECO:0000256" key="6">
    <source>
        <dbReference type="ARBA" id="ARBA00023268"/>
    </source>
</evidence>
<evidence type="ECO:0000256" key="8">
    <source>
        <dbReference type="ARBA" id="ARBA00049902"/>
    </source>
</evidence>
<gene>
    <name evidence="13" type="ORF">Pen02_27800</name>
</gene>
<feature type="compositionally biased region" description="Pro residues" evidence="9">
    <location>
        <begin position="899"/>
        <end position="915"/>
    </location>
</feature>
<evidence type="ECO:0000256" key="1">
    <source>
        <dbReference type="ARBA" id="ARBA00022645"/>
    </source>
</evidence>
<evidence type="ECO:0000256" key="3">
    <source>
        <dbReference type="ARBA" id="ARBA00022676"/>
    </source>
</evidence>
<organism evidence="13 14">
    <name type="scientific">Plantactinospora endophytica</name>
    <dbReference type="NCBI Taxonomy" id="673535"/>
    <lineage>
        <taxon>Bacteria</taxon>
        <taxon>Bacillati</taxon>
        <taxon>Actinomycetota</taxon>
        <taxon>Actinomycetes</taxon>
        <taxon>Micromonosporales</taxon>
        <taxon>Micromonosporaceae</taxon>
        <taxon>Plantactinospora</taxon>
    </lineage>
</organism>
<feature type="compositionally biased region" description="Basic and acidic residues" evidence="9">
    <location>
        <begin position="925"/>
        <end position="935"/>
    </location>
</feature>
<keyword evidence="14" id="KW-1185">Reference proteome</keyword>
<keyword evidence="10" id="KW-1133">Transmembrane helix</keyword>
<protein>
    <submittedName>
        <fullName evidence="13">Penicillin-binding protein</fullName>
    </submittedName>
</protein>
<evidence type="ECO:0000256" key="10">
    <source>
        <dbReference type="SAM" id="Phobius"/>
    </source>
</evidence>
<feature type="compositionally biased region" description="Low complexity" evidence="9">
    <location>
        <begin position="130"/>
        <end position="140"/>
    </location>
</feature>
<keyword evidence="10" id="KW-0472">Membrane</keyword>
<feature type="compositionally biased region" description="Gly residues" evidence="9">
    <location>
        <begin position="141"/>
        <end position="153"/>
    </location>
</feature>
<sequence length="935" mass="97351">MNSYGDPSSARGRAQYPGANGDSGPADDPYQRPSWDDPGAARRSSDGDRGGWPANQGRAGGASARASVSGGASPGRATPPGRASVDGGLVASVSPTSGSASAGRARVGGSASVSAAPALAGRYGAGGASAGRASVGSASVAGGGAGGDSGRAGVGRAAVPVSSAGPSGVDEPNRPGRSGARRGRRGELDEAAQKRAKKRKRMNVVIAMFAVFVMLAGGGVVGITYYSTNIVMPNQIPLPVGTTILDSRGKTIVTLGQQARTIVPLSKVPQHVQWAVAAAEDRSFYDHDGVDYVGIARAAWNNFTGGTKQGASTITQQYARNAYQNLADDSYQRKLKEAIFASRLNDEFSKEEIMQHYLNTIYFGRGAYGIEMAALTFFGKSAEKLDVGEGAVLAGMIKQPVNDPQTGVKGYDPAQNPEAAEDRWNYVLNGMVEKKWLDPAKRPATYPTVAKPRDASASVGVKTPKGNVVNYVRAEMDAMGLCHDGAVPAGSAKPNCQTTLATDGYKITTSIDRRLQDAAEAAAQQEKKSSPLSDQPENLQAALVSIDPKTGRVLAYYGGNSGVGIDYAGKNIIGGKLVGGHPPGSSFKVYTLAAAIEAKISIESHWDSTPFKPEGFKDQVVNAGRNPDCKKYCELAHSTVQSYNVPFYHVSAKIGPDNIVGMARQAGVTTMWTTGGKGPEPVDLTKKKPEEVAPSPFFHVVAYGQYPITVLDHANGLATLANRGKYNKAHFIVKIEQQDKQTGVWKKIGGEQIKPAQRIQADVADEVTSVLKKIPGANNHSLAGGRAAAGKTGTWQYGDTKQNADAWMVGYTPEIATAVWIGSDNPKKPKILKAGGGDVSGGGLPADIWKQYMDKALDGVKKSTLPDSKGLGNREAGNGEKPAAPPPNCANPVDGVCPPTNPGDPDPGDPNPGDPDGPGGPVIADPDRPGDNTAD</sequence>
<feature type="transmembrane region" description="Helical" evidence="10">
    <location>
        <begin position="204"/>
        <end position="226"/>
    </location>
</feature>
<dbReference type="SUPFAM" id="SSF53955">
    <property type="entry name" value="Lysozyme-like"/>
    <property type="match status" value="1"/>
</dbReference>
<dbReference type="InterPro" id="IPR001264">
    <property type="entry name" value="Glyco_trans_51"/>
</dbReference>
<dbReference type="InterPro" id="IPR001460">
    <property type="entry name" value="PCN-bd_Tpept"/>
</dbReference>
<reference evidence="13 14" key="1">
    <citation type="submission" date="2021-01" db="EMBL/GenBank/DDBJ databases">
        <title>Whole genome shotgun sequence of Plantactinospora endophytica NBRC 110450.</title>
        <authorList>
            <person name="Komaki H."/>
            <person name="Tamura T."/>
        </authorList>
    </citation>
    <scope>NUCLEOTIDE SEQUENCE [LARGE SCALE GENOMIC DNA]</scope>
    <source>
        <strain evidence="13 14">NBRC 110450</strain>
    </source>
</reference>
<evidence type="ECO:0000259" key="12">
    <source>
        <dbReference type="Pfam" id="PF00912"/>
    </source>
</evidence>
<comment type="caution">
    <text evidence="13">The sequence shown here is derived from an EMBL/GenBank/DDBJ whole genome shotgun (WGS) entry which is preliminary data.</text>
</comment>
<dbReference type="PANTHER" id="PTHR32282:SF34">
    <property type="entry name" value="PENICILLIN-BINDING PROTEIN 1A"/>
    <property type="match status" value="1"/>
</dbReference>
<dbReference type="InterPro" id="IPR050396">
    <property type="entry name" value="Glycosyltr_51/Transpeptidase"/>
</dbReference>
<dbReference type="InterPro" id="IPR023346">
    <property type="entry name" value="Lysozyme-like_dom_sf"/>
</dbReference>
<comment type="catalytic activity">
    <reaction evidence="8">
        <text>[GlcNAc-(1-&gt;4)-Mur2Ac(oyl-L-Ala-gamma-D-Glu-L-Lys-D-Ala-D-Ala)](n)-di-trans,octa-cis-undecaprenyl diphosphate + beta-D-GlcNAc-(1-&gt;4)-Mur2Ac(oyl-L-Ala-gamma-D-Glu-L-Lys-D-Ala-D-Ala)-di-trans,octa-cis-undecaprenyl diphosphate = [GlcNAc-(1-&gt;4)-Mur2Ac(oyl-L-Ala-gamma-D-Glu-L-Lys-D-Ala-D-Ala)](n+1)-di-trans,octa-cis-undecaprenyl diphosphate + di-trans,octa-cis-undecaprenyl diphosphate + H(+)</text>
        <dbReference type="Rhea" id="RHEA:23708"/>
        <dbReference type="Rhea" id="RHEA-COMP:9602"/>
        <dbReference type="Rhea" id="RHEA-COMP:9603"/>
        <dbReference type="ChEBI" id="CHEBI:15378"/>
        <dbReference type="ChEBI" id="CHEBI:58405"/>
        <dbReference type="ChEBI" id="CHEBI:60033"/>
        <dbReference type="ChEBI" id="CHEBI:78435"/>
        <dbReference type="EC" id="2.4.99.28"/>
    </reaction>
</comment>
<evidence type="ECO:0000256" key="4">
    <source>
        <dbReference type="ARBA" id="ARBA00022679"/>
    </source>
</evidence>
<keyword evidence="6" id="KW-0511">Multifunctional enzyme</keyword>
<feature type="compositionally biased region" description="Low complexity" evidence="9">
    <location>
        <begin position="154"/>
        <end position="165"/>
    </location>
</feature>
<dbReference type="Gene3D" id="1.10.3810.10">
    <property type="entry name" value="Biosynthetic peptidoglycan transglycosylase-like"/>
    <property type="match status" value="1"/>
</dbReference>
<keyword evidence="2" id="KW-0645">Protease</keyword>
<keyword evidence="3" id="KW-0328">Glycosyltransferase</keyword>
<dbReference type="EMBL" id="BONW01000013">
    <property type="protein sequence ID" value="GIG87844.1"/>
    <property type="molecule type" value="Genomic_DNA"/>
</dbReference>
<feature type="compositionally biased region" description="Low complexity" evidence="9">
    <location>
        <begin position="97"/>
        <end position="109"/>
    </location>
</feature>
<evidence type="ECO:0000313" key="14">
    <source>
        <dbReference type="Proteomes" id="UP000646749"/>
    </source>
</evidence>
<keyword evidence="4" id="KW-0808">Transferase</keyword>
<dbReference type="Proteomes" id="UP000646749">
    <property type="component" value="Unassembled WGS sequence"/>
</dbReference>
<evidence type="ECO:0000259" key="11">
    <source>
        <dbReference type="Pfam" id="PF00905"/>
    </source>
</evidence>
<feature type="domain" description="Penicillin-binding protein transpeptidase" evidence="11">
    <location>
        <begin position="543"/>
        <end position="840"/>
    </location>
</feature>
<feature type="region of interest" description="Disordered" evidence="9">
    <location>
        <begin position="1"/>
        <end position="109"/>
    </location>
</feature>
<evidence type="ECO:0000256" key="7">
    <source>
        <dbReference type="ARBA" id="ARBA00034000"/>
    </source>
</evidence>
<dbReference type="PANTHER" id="PTHR32282">
    <property type="entry name" value="BINDING PROTEIN TRANSPEPTIDASE, PUTATIVE-RELATED"/>
    <property type="match status" value="1"/>
</dbReference>
<evidence type="ECO:0000256" key="2">
    <source>
        <dbReference type="ARBA" id="ARBA00022670"/>
    </source>
</evidence>
<evidence type="ECO:0000256" key="5">
    <source>
        <dbReference type="ARBA" id="ARBA00022801"/>
    </source>
</evidence>
<dbReference type="Gene3D" id="3.40.710.10">
    <property type="entry name" value="DD-peptidase/beta-lactamase superfamily"/>
    <property type="match status" value="1"/>
</dbReference>
<evidence type="ECO:0000313" key="13">
    <source>
        <dbReference type="EMBL" id="GIG87844.1"/>
    </source>
</evidence>
<accession>A0ABQ4DZE2</accession>
<comment type="catalytic activity">
    <reaction evidence="7">
        <text>Preferential cleavage: (Ac)2-L-Lys-D-Ala-|-D-Ala. Also transpeptidation of peptidyl-alanyl moieties that are N-acyl substituents of D-alanine.</text>
        <dbReference type="EC" id="3.4.16.4"/>
    </reaction>
</comment>
<feature type="compositionally biased region" description="Low complexity" evidence="9">
    <location>
        <begin position="61"/>
        <end position="76"/>
    </location>
</feature>
<dbReference type="SUPFAM" id="SSF56601">
    <property type="entry name" value="beta-lactamase/transpeptidase-like"/>
    <property type="match status" value="1"/>
</dbReference>
<feature type="region of interest" description="Disordered" evidence="9">
    <location>
        <begin position="861"/>
        <end position="935"/>
    </location>
</feature>
<feature type="region of interest" description="Disordered" evidence="9">
    <location>
        <begin position="123"/>
        <end position="195"/>
    </location>
</feature>
<feature type="compositionally biased region" description="Basic and acidic residues" evidence="9">
    <location>
        <begin position="39"/>
        <end position="49"/>
    </location>
</feature>
<dbReference type="Pfam" id="PF00905">
    <property type="entry name" value="Transpeptidase"/>
    <property type="match status" value="1"/>
</dbReference>
<keyword evidence="5" id="KW-0378">Hydrolase</keyword>
<proteinExistence type="predicted"/>
<evidence type="ECO:0000256" key="9">
    <source>
        <dbReference type="SAM" id="MobiDB-lite"/>
    </source>
</evidence>
<name>A0ABQ4DZE2_9ACTN</name>
<dbReference type="InterPro" id="IPR036950">
    <property type="entry name" value="PBP_transglycosylase"/>
</dbReference>